<proteinExistence type="inferred from homology"/>
<keyword evidence="3" id="KW-0274">FAD</keyword>
<dbReference type="PROSITE" id="PS51387">
    <property type="entry name" value="FAD_PCMH"/>
    <property type="match status" value="1"/>
</dbReference>
<dbReference type="PANTHER" id="PTHR11748:SF111">
    <property type="entry name" value="D-LACTATE DEHYDROGENASE, MITOCHONDRIAL-RELATED"/>
    <property type="match status" value="1"/>
</dbReference>
<sequence length="551" mass="61437">MVLNSDWVSRRSRMTVTLDPTSLDRRLAQLVGSENVVTNEEQCAYYSRDLSYLPYAIAEFVVRPGSVEELQGVVREATTEGYAVIPRGGGMSYTQAYTPQSERSVMVDMQGLDRIVEINAEDMYVVVECGCTWKKLVERLKLEGVRTPYYGPLSGMYATVGGAIAQNSLFLGSGDNHTVAESVLGLEVILADGSVLRTGSWAHKNSKPFYRHFGPDVTGLFTADTGAFGFKARAVLRLLPLPEATFTLSFAFDSLERMLAAQIEMSRLRLAAECYGFDPYYNAAFEEKGFTFKQGVSTLRTIAKSGNSMLSGLANAARVARSGKRVLREVRYSLHMTFEGQAREIAAAKMKAAYEICVRCQGVEIDNALPTVFNAAPFDGVGSVILGADGEIWLPVHGFMPLSKVQEVGQAVEDFFAANQALMAEHGIRTSYLTCYSGTEFVIEPSFYWYDEVQQFRLDRIDPVFREKWQGREPQLDKRRVALELRDGLRDLFDAHGCCHLQLGRYYPYREMMNNKALWLLLRGVKNHLDPAGMVNPGSLGLRSDGSQTWR</sequence>
<feature type="domain" description="FAD-binding PCMH-type" evidence="4">
    <location>
        <begin position="52"/>
        <end position="241"/>
    </location>
</feature>
<evidence type="ECO:0000256" key="1">
    <source>
        <dbReference type="ARBA" id="ARBA00008000"/>
    </source>
</evidence>
<comment type="similarity">
    <text evidence="1">Belongs to the FAD-binding oxidoreductase/transferase type 4 family.</text>
</comment>
<dbReference type="InterPro" id="IPR016169">
    <property type="entry name" value="FAD-bd_PCMH_sub2"/>
</dbReference>
<organism evidence="5 6">
    <name type="scientific">Spiribacter salinus</name>
    <dbReference type="NCBI Taxonomy" id="1335746"/>
    <lineage>
        <taxon>Bacteria</taxon>
        <taxon>Pseudomonadati</taxon>
        <taxon>Pseudomonadota</taxon>
        <taxon>Gammaproteobacteria</taxon>
        <taxon>Chromatiales</taxon>
        <taxon>Ectothiorhodospiraceae</taxon>
        <taxon>Spiribacter</taxon>
    </lineage>
</organism>
<comment type="caution">
    <text evidence="5">The sequence shown here is derived from an EMBL/GenBank/DDBJ whole genome shotgun (WGS) entry which is preliminary data.</text>
</comment>
<protein>
    <submittedName>
        <fullName evidence="5">FAD-binding oxidoreductase</fullName>
    </submittedName>
</protein>
<reference evidence="5 6" key="1">
    <citation type="submission" date="2019-06" db="EMBL/GenBank/DDBJ databases">
        <title>Metagenome assembled Genome of Spiribacter salinus SL48-SHIP from the microbial mat of Salt Lake 48 (Novosibirsk region, Russia).</title>
        <authorList>
            <person name="Shipova A."/>
            <person name="Rozanov A.S."/>
            <person name="Bryanskaya A.V."/>
            <person name="Peltek S.E."/>
        </authorList>
    </citation>
    <scope>NUCLEOTIDE SEQUENCE [LARGE SCALE GENOMIC DNA]</scope>
    <source>
        <strain evidence="5">SL48-SHIP-2</strain>
    </source>
</reference>
<evidence type="ECO:0000259" key="4">
    <source>
        <dbReference type="PROSITE" id="PS51387"/>
    </source>
</evidence>
<evidence type="ECO:0000313" key="5">
    <source>
        <dbReference type="EMBL" id="TQF00619.1"/>
    </source>
</evidence>
<dbReference type="Pfam" id="PF01565">
    <property type="entry name" value="FAD_binding_4"/>
    <property type="match status" value="1"/>
</dbReference>
<accession>A0A540VV43</accession>
<dbReference type="InterPro" id="IPR036318">
    <property type="entry name" value="FAD-bd_PCMH-like_sf"/>
</dbReference>
<dbReference type="SUPFAM" id="SSF56176">
    <property type="entry name" value="FAD-binding/transporter-associated domain-like"/>
    <property type="match status" value="1"/>
</dbReference>
<dbReference type="GO" id="GO:0008720">
    <property type="term" value="F:D-lactate dehydrogenase (NAD+) activity"/>
    <property type="evidence" value="ECO:0007669"/>
    <property type="project" value="TreeGrafter"/>
</dbReference>
<evidence type="ECO:0000256" key="3">
    <source>
        <dbReference type="ARBA" id="ARBA00022827"/>
    </source>
</evidence>
<dbReference type="Gene3D" id="3.30.465.10">
    <property type="match status" value="1"/>
</dbReference>
<dbReference type="PANTHER" id="PTHR11748">
    <property type="entry name" value="D-LACTATE DEHYDROGENASE"/>
    <property type="match status" value="1"/>
</dbReference>
<dbReference type="InterPro" id="IPR016166">
    <property type="entry name" value="FAD-bd_PCMH"/>
</dbReference>
<dbReference type="GO" id="GO:0004458">
    <property type="term" value="F:D-lactate dehydrogenase (cytochrome) activity"/>
    <property type="evidence" value="ECO:0007669"/>
    <property type="project" value="TreeGrafter"/>
</dbReference>
<name>A0A540VV43_9GAMM</name>
<dbReference type="GO" id="GO:1903457">
    <property type="term" value="P:lactate catabolic process"/>
    <property type="evidence" value="ECO:0007669"/>
    <property type="project" value="TreeGrafter"/>
</dbReference>
<keyword evidence="2" id="KW-0285">Flavoprotein</keyword>
<gene>
    <name evidence="5" type="ORF">FKY71_02525</name>
</gene>
<dbReference type="EMBL" id="VIFK01000008">
    <property type="protein sequence ID" value="TQF00619.1"/>
    <property type="molecule type" value="Genomic_DNA"/>
</dbReference>
<dbReference type="GO" id="GO:0071949">
    <property type="term" value="F:FAD binding"/>
    <property type="evidence" value="ECO:0007669"/>
    <property type="project" value="InterPro"/>
</dbReference>
<evidence type="ECO:0000256" key="2">
    <source>
        <dbReference type="ARBA" id="ARBA00022630"/>
    </source>
</evidence>
<dbReference type="AlphaFoldDB" id="A0A540VV43"/>
<dbReference type="SUPFAM" id="SSF55103">
    <property type="entry name" value="FAD-linked oxidases, C-terminal domain"/>
    <property type="match status" value="1"/>
</dbReference>
<dbReference type="InterPro" id="IPR016164">
    <property type="entry name" value="FAD-linked_Oxase-like_C"/>
</dbReference>
<dbReference type="Proteomes" id="UP000315400">
    <property type="component" value="Unassembled WGS sequence"/>
</dbReference>
<dbReference type="InterPro" id="IPR006094">
    <property type="entry name" value="Oxid_FAD_bind_N"/>
</dbReference>
<evidence type="ECO:0000313" key="6">
    <source>
        <dbReference type="Proteomes" id="UP000315400"/>
    </source>
</evidence>